<dbReference type="PROSITE" id="PS51186">
    <property type="entry name" value="GNAT"/>
    <property type="match status" value="1"/>
</dbReference>
<keyword evidence="3" id="KW-1185">Reference proteome</keyword>
<sequence length="153" mass="17875">MDLWRNKEFSICTNKDYLDINVIHSYLSEEAYWSKGIPMENVKKSIKNSSLCFGVYKGEVGQEGSVQIGFARVISDFSSFAYLCDVFILPNFQKQGLAKWLMDIMINHQELTSVRRFMLATKDAHSLYVKYGFEPINNPEFFMQLVRKQPYQE</sequence>
<feature type="domain" description="N-acetyltransferase" evidence="1">
    <location>
        <begin position="7"/>
        <end position="148"/>
    </location>
</feature>
<dbReference type="PANTHER" id="PTHR43233:SF1">
    <property type="entry name" value="FAMILY N-ACETYLTRANSFERASE, PUTATIVE (AFU_ORTHOLOGUE AFUA_6G03350)-RELATED"/>
    <property type="match status" value="1"/>
</dbReference>
<dbReference type="SUPFAM" id="SSF55729">
    <property type="entry name" value="Acyl-CoA N-acyltransferases (Nat)"/>
    <property type="match status" value="1"/>
</dbReference>
<dbReference type="PANTHER" id="PTHR43233">
    <property type="entry name" value="FAMILY N-ACETYLTRANSFERASE, PUTATIVE (AFU_ORTHOLOGUE AFUA_6G03350)-RELATED"/>
    <property type="match status" value="1"/>
</dbReference>
<dbReference type="InterPro" id="IPR016181">
    <property type="entry name" value="Acyl_CoA_acyltransferase"/>
</dbReference>
<dbReference type="RefSeq" id="WP_336587134.1">
    <property type="nucleotide sequence ID" value="NZ_JBBAXC010000008.1"/>
</dbReference>
<comment type="caution">
    <text evidence="2">The sequence shown here is derived from an EMBL/GenBank/DDBJ whole genome shotgun (WGS) entry which is preliminary data.</text>
</comment>
<dbReference type="EMBL" id="JBBAXC010000008">
    <property type="protein sequence ID" value="MEI5907694.1"/>
    <property type="molecule type" value="Genomic_DNA"/>
</dbReference>
<dbReference type="Proteomes" id="UP001312865">
    <property type="component" value="Unassembled WGS sequence"/>
</dbReference>
<proteinExistence type="predicted"/>
<protein>
    <submittedName>
        <fullName evidence="2">GNAT family N-acetyltransferase</fullName>
    </submittedName>
</protein>
<name>A0ABU8HEU5_9BACI</name>
<reference evidence="2 3" key="1">
    <citation type="journal article" date="2018" name="J. Microbiol.">
        <title>Bacillus spongiae sp. nov., isolated from sponge of Jeju Island.</title>
        <authorList>
            <person name="Lee G.E."/>
            <person name="Im W.T."/>
            <person name="Park J.S."/>
        </authorList>
    </citation>
    <scope>NUCLEOTIDE SEQUENCE [LARGE SCALE GENOMIC DNA]</scope>
    <source>
        <strain evidence="2 3">135PIL107-10</strain>
    </source>
</reference>
<accession>A0ABU8HEU5</accession>
<dbReference type="InterPro" id="IPR000182">
    <property type="entry name" value="GNAT_dom"/>
</dbReference>
<organism evidence="2 3">
    <name type="scientific">Bacillus spongiae</name>
    <dbReference type="NCBI Taxonomy" id="2683610"/>
    <lineage>
        <taxon>Bacteria</taxon>
        <taxon>Bacillati</taxon>
        <taxon>Bacillota</taxon>
        <taxon>Bacilli</taxon>
        <taxon>Bacillales</taxon>
        <taxon>Bacillaceae</taxon>
        <taxon>Bacillus</taxon>
    </lineage>
</organism>
<dbReference type="Gene3D" id="3.40.630.30">
    <property type="match status" value="1"/>
</dbReference>
<dbReference type="Pfam" id="PF13673">
    <property type="entry name" value="Acetyltransf_10"/>
    <property type="match status" value="1"/>
</dbReference>
<evidence type="ECO:0000313" key="2">
    <source>
        <dbReference type="EMBL" id="MEI5907694.1"/>
    </source>
</evidence>
<dbReference type="CDD" id="cd04301">
    <property type="entry name" value="NAT_SF"/>
    <property type="match status" value="1"/>
</dbReference>
<evidence type="ECO:0000313" key="3">
    <source>
        <dbReference type="Proteomes" id="UP001312865"/>
    </source>
</evidence>
<evidence type="ECO:0000259" key="1">
    <source>
        <dbReference type="PROSITE" id="PS51186"/>
    </source>
</evidence>
<gene>
    <name evidence="2" type="ORF">WAK64_11575</name>
</gene>
<dbReference type="InterPro" id="IPR053144">
    <property type="entry name" value="Acetyltransferase_Butenolide"/>
</dbReference>